<name>A0ABC8LFM7_ERUVS</name>
<reference evidence="2 3" key="1">
    <citation type="submission" date="2022-03" db="EMBL/GenBank/DDBJ databases">
        <authorList>
            <person name="Macdonald S."/>
            <person name="Ahmed S."/>
            <person name="Newling K."/>
        </authorList>
    </citation>
    <scope>NUCLEOTIDE SEQUENCE [LARGE SCALE GENOMIC DNA]</scope>
</reference>
<evidence type="ECO:0000313" key="2">
    <source>
        <dbReference type="EMBL" id="CAH8382181.1"/>
    </source>
</evidence>
<feature type="domain" description="LsmAD" evidence="1">
    <location>
        <begin position="107"/>
        <end position="156"/>
    </location>
</feature>
<dbReference type="SMART" id="SM01272">
    <property type="entry name" value="LsmAD"/>
    <property type="match status" value="1"/>
</dbReference>
<dbReference type="InterPro" id="IPR045117">
    <property type="entry name" value="ATXN2-like"/>
</dbReference>
<dbReference type="PANTHER" id="PTHR12854:SF7">
    <property type="entry name" value="ATAXIN-2 HOMOLOG"/>
    <property type="match status" value="1"/>
</dbReference>
<dbReference type="PANTHER" id="PTHR12854">
    <property type="entry name" value="ATAXIN 2-RELATED"/>
    <property type="match status" value="1"/>
</dbReference>
<gene>
    <name evidence="2" type="ORF">ERUC_LOCUS34664</name>
</gene>
<dbReference type="Pfam" id="PF06741">
    <property type="entry name" value="LsmAD"/>
    <property type="match status" value="1"/>
</dbReference>
<keyword evidence="3" id="KW-1185">Reference proteome</keyword>
<evidence type="ECO:0000259" key="1">
    <source>
        <dbReference type="SMART" id="SM01272"/>
    </source>
</evidence>
<dbReference type="EMBL" id="CAKOAT010544043">
    <property type="protein sequence ID" value="CAH8382181.1"/>
    <property type="molecule type" value="Genomic_DNA"/>
</dbReference>
<comment type="caution">
    <text evidence="2">The sequence shown here is derived from an EMBL/GenBank/DDBJ whole genome shotgun (WGS) entry which is preliminary data.</text>
</comment>
<dbReference type="Proteomes" id="UP001642260">
    <property type="component" value="Unassembled WGS sequence"/>
</dbReference>
<accession>A0ABC8LFM7</accession>
<protein>
    <recommendedName>
        <fullName evidence="1">LsmAD domain-containing protein</fullName>
    </recommendedName>
</protein>
<organism evidence="2 3">
    <name type="scientific">Eruca vesicaria subsp. sativa</name>
    <name type="common">Garden rocket</name>
    <name type="synonym">Eruca sativa</name>
    <dbReference type="NCBI Taxonomy" id="29727"/>
    <lineage>
        <taxon>Eukaryota</taxon>
        <taxon>Viridiplantae</taxon>
        <taxon>Streptophyta</taxon>
        <taxon>Embryophyta</taxon>
        <taxon>Tracheophyta</taxon>
        <taxon>Spermatophyta</taxon>
        <taxon>Magnoliopsida</taxon>
        <taxon>eudicotyledons</taxon>
        <taxon>Gunneridae</taxon>
        <taxon>Pentapetalae</taxon>
        <taxon>rosids</taxon>
        <taxon>malvids</taxon>
        <taxon>Brassicales</taxon>
        <taxon>Brassicaceae</taxon>
        <taxon>Brassiceae</taxon>
        <taxon>Eruca</taxon>
    </lineage>
</organism>
<dbReference type="GO" id="GO:0005737">
    <property type="term" value="C:cytoplasm"/>
    <property type="evidence" value="ECO:0007669"/>
    <property type="project" value="UniProtKB-ARBA"/>
</dbReference>
<dbReference type="AlphaFoldDB" id="A0ABC8LFM7"/>
<dbReference type="InterPro" id="IPR009604">
    <property type="entry name" value="LsmAD_domain"/>
</dbReference>
<proteinExistence type="predicted"/>
<evidence type="ECO:0000313" key="3">
    <source>
        <dbReference type="Proteomes" id="UP001642260"/>
    </source>
</evidence>
<sequence length="156" mass="17814">MAYLIREGGLRGMKLRAHRVSKPPSKIFIIPTDEIVQVIAKDLPIYSNKVSNSAQCETPLELLTDSSISQSYHVDMERELKCWVPDEDVPDCPDMSWNQFEVNETLFGVMSTFDEKLCTTKLERGPCMKELKEQALRIEREIEGENTRDLHVAGVN</sequence>